<feature type="region of interest" description="Disordered" evidence="1">
    <location>
        <begin position="14"/>
        <end position="104"/>
    </location>
</feature>
<accession>A0A7J6T2I7</accession>
<name>A0A7J6T2I7_PEROL</name>
<reference evidence="2 3" key="1">
    <citation type="submission" date="2020-04" db="EMBL/GenBank/DDBJ databases">
        <title>Perkinsus olseni comparative genomics.</title>
        <authorList>
            <person name="Bogema D.R."/>
        </authorList>
    </citation>
    <scope>NUCLEOTIDE SEQUENCE [LARGE SCALE GENOMIC DNA]</scope>
    <source>
        <strain evidence="2">ATCC PRA-205</strain>
    </source>
</reference>
<dbReference type="EMBL" id="JABANM010010605">
    <property type="protein sequence ID" value="KAF4739097.1"/>
    <property type="molecule type" value="Genomic_DNA"/>
</dbReference>
<evidence type="ECO:0000313" key="3">
    <source>
        <dbReference type="Proteomes" id="UP000574390"/>
    </source>
</evidence>
<comment type="caution">
    <text evidence="2">The sequence shown here is derived from an EMBL/GenBank/DDBJ whole genome shotgun (WGS) entry which is preliminary data.</text>
</comment>
<feature type="compositionally biased region" description="Polar residues" evidence="1">
    <location>
        <begin position="76"/>
        <end position="104"/>
    </location>
</feature>
<evidence type="ECO:0000256" key="1">
    <source>
        <dbReference type="SAM" id="MobiDB-lite"/>
    </source>
</evidence>
<protein>
    <submittedName>
        <fullName evidence="2">Uncharacterized protein</fullName>
    </submittedName>
</protein>
<feature type="compositionally biased region" description="Polar residues" evidence="1">
    <location>
        <begin position="42"/>
        <end position="65"/>
    </location>
</feature>
<evidence type="ECO:0000313" key="2">
    <source>
        <dbReference type="EMBL" id="KAF4739097.1"/>
    </source>
</evidence>
<sequence length="171" mass="18299">DEASLESWFQSARTHLRRLTPPGGDEVRPEIDPFPYPWEEATPQTATTGPCRFGTQNTWQSSANDGGSYARPAGLASNTSQPVGSSSSACTPIPGASSSRSHPYSLSAAGVFPPSCQQSVLTNDLRASREHLPTWLAKMEGTSLSDSVVDFWMSLLVARKKLSPPPRPLAG</sequence>
<organism evidence="2 3">
    <name type="scientific">Perkinsus olseni</name>
    <name type="common">Perkinsus atlanticus</name>
    <dbReference type="NCBI Taxonomy" id="32597"/>
    <lineage>
        <taxon>Eukaryota</taxon>
        <taxon>Sar</taxon>
        <taxon>Alveolata</taxon>
        <taxon>Perkinsozoa</taxon>
        <taxon>Perkinsea</taxon>
        <taxon>Perkinsida</taxon>
        <taxon>Perkinsidae</taxon>
        <taxon>Perkinsus</taxon>
    </lineage>
</organism>
<proteinExistence type="predicted"/>
<dbReference type="AlphaFoldDB" id="A0A7J6T2I7"/>
<gene>
    <name evidence="2" type="ORF">FOZ62_017320</name>
</gene>
<feature type="non-terminal residue" evidence="2">
    <location>
        <position position="171"/>
    </location>
</feature>
<feature type="non-terminal residue" evidence="2">
    <location>
        <position position="1"/>
    </location>
</feature>
<dbReference type="Proteomes" id="UP000574390">
    <property type="component" value="Unassembled WGS sequence"/>
</dbReference>